<protein>
    <submittedName>
        <fullName evidence="2">Uncharacterized protein</fullName>
    </submittedName>
</protein>
<sequence length="87" mass="9284">MREGKDDRGCGTQRKEIEAAAVAALEGVAALGGRGSTWRERGHRRTKGRDDSGCSTRRNGGVDARSEEGGRGGAGARREGQRCQRVE</sequence>
<dbReference type="Proteomes" id="UP000000763">
    <property type="component" value="Chromosome 7"/>
</dbReference>
<feature type="region of interest" description="Disordered" evidence="1">
    <location>
        <begin position="31"/>
        <end position="87"/>
    </location>
</feature>
<reference evidence="3" key="1">
    <citation type="journal article" date="2005" name="Nature">
        <title>The map-based sequence of the rice genome.</title>
        <authorList>
            <consortium name="International rice genome sequencing project (IRGSP)"/>
            <person name="Matsumoto T."/>
            <person name="Wu J."/>
            <person name="Kanamori H."/>
            <person name="Katayose Y."/>
            <person name="Fujisawa M."/>
            <person name="Namiki N."/>
            <person name="Mizuno H."/>
            <person name="Yamamoto K."/>
            <person name="Antonio B.A."/>
            <person name="Baba T."/>
            <person name="Sakata K."/>
            <person name="Nagamura Y."/>
            <person name="Aoki H."/>
            <person name="Arikawa K."/>
            <person name="Arita K."/>
            <person name="Bito T."/>
            <person name="Chiden Y."/>
            <person name="Fujitsuka N."/>
            <person name="Fukunaka R."/>
            <person name="Hamada M."/>
            <person name="Harada C."/>
            <person name="Hayashi A."/>
            <person name="Hijishita S."/>
            <person name="Honda M."/>
            <person name="Hosokawa S."/>
            <person name="Ichikawa Y."/>
            <person name="Idonuma A."/>
            <person name="Iijima M."/>
            <person name="Ikeda M."/>
            <person name="Ikeno M."/>
            <person name="Ito K."/>
            <person name="Ito S."/>
            <person name="Ito T."/>
            <person name="Ito Y."/>
            <person name="Ito Y."/>
            <person name="Iwabuchi A."/>
            <person name="Kamiya K."/>
            <person name="Karasawa W."/>
            <person name="Kurita K."/>
            <person name="Katagiri S."/>
            <person name="Kikuta A."/>
            <person name="Kobayashi H."/>
            <person name="Kobayashi N."/>
            <person name="Machita K."/>
            <person name="Maehara T."/>
            <person name="Masukawa M."/>
            <person name="Mizubayashi T."/>
            <person name="Mukai Y."/>
            <person name="Nagasaki H."/>
            <person name="Nagata Y."/>
            <person name="Naito S."/>
            <person name="Nakashima M."/>
            <person name="Nakama Y."/>
            <person name="Nakamichi Y."/>
            <person name="Nakamura M."/>
            <person name="Meguro A."/>
            <person name="Negishi M."/>
            <person name="Ohta I."/>
            <person name="Ohta T."/>
            <person name="Okamoto M."/>
            <person name="Ono N."/>
            <person name="Saji S."/>
            <person name="Sakaguchi M."/>
            <person name="Sakai K."/>
            <person name="Shibata M."/>
            <person name="Shimokawa T."/>
            <person name="Song J."/>
            <person name="Takazaki Y."/>
            <person name="Terasawa K."/>
            <person name="Tsugane M."/>
            <person name="Tsuji K."/>
            <person name="Ueda S."/>
            <person name="Waki K."/>
            <person name="Yamagata H."/>
            <person name="Yamamoto M."/>
            <person name="Yamamoto S."/>
            <person name="Yamane H."/>
            <person name="Yoshiki S."/>
            <person name="Yoshihara R."/>
            <person name="Yukawa K."/>
            <person name="Zhong H."/>
            <person name="Yano M."/>
            <person name="Yuan Q."/>
            <person name="Ouyang S."/>
            <person name="Liu J."/>
            <person name="Jones K.M."/>
            <person name="Gansberger K."/>
            <person name="Moffat K."/>
            <person name="Hill J."/>
            <person name="Bera J."/>
            <person name="Fadrosh D."/>
            <person name="Jin S."/>
            <person name="Johri S."/>
            <person name="Kim M."/>
            <person name="Overton L."/>
            <person name="Reardon M."/>
            <person name="Tsitrin T."/>
            <person name="Vuong H."/>
            <person name="Weaver B."/>
            <person name="Ciecko A."/>
            <person name="Tallon L."/>
            <person name="Jackson J."/>
            <person name="Pai G."/>
            <person name="Aken S.V."/>
            <person name="Utterback T."/>
            <person name="Reidmuller S."/>
            <person name="Feldblyum T."/>
            <person name="Hsiao J."/>
            <person name="Zismann V."/>
            <person name="Iobst S."/>
            <person name="de Vazeille A.R."/>
            <person name="Buell C.R."/>
            <person name="Ying K."/>
            <person name="Li Y."/>
            <person name="Lu T."/>
            <person name="Huang Y."/>
            <person name="Zhao Q."/>
            <person name="Feng Q."/>
            <person name="Zhang L."/>
            <person name="Zhu J."/>
            <person name="Weng Q."/>
            <person name="Mu J."/>
            <person name="Lu Y."/>
            <person name="Fan D."/>
            <person name="Liu Y."/>
            <person name="Guan J."/>
            <person name="Zhang Y."/>
            <person name="Yu S."/>
            <person name="Liu X."/>
            <person name="Zhang Y."/>
            <person name="Hong G."/>
            <person name="Han B."/>
            <person name="Choisne N."/>
            <person name="Demange N."/>
            <person name="Orjeda G."/>
            <person name="Samain S."/>
            <person name="Cattolico L."/>
            <person name="Pelletier E."/>
            <person name="Couloux A."/>
            <person name="Segurens B."/>
            <person name="Wincker P."/>
            <person name="D'Hont A."/>
            <person name="Scarpelli C."/>
            <person name="Weissenbach J."/>
            <person name="Salanoubat M."/>
            <person name="Quetier F."/>
            <person name="Yu Y."/>
            <person name="Kim H.R."/>
            <person name="Rambo T."/>
            <person name="Currie J."/>
            <person name="Collura K."/>
            <person name="Luo M."/>
            <person name="Yang T."/>
            <person name="Ammiraju J.S.S."/>
            <person name="Engler F."/>
            <person name="Soderlund C."/>
            <person name="Wing R.A."/>
            <person name="Palmer L.E."/>
            <person name="de la Bastide M."/>
            <person name="Spiegel L."/>
            <person name="Nascimento L."/>
            <person name="Zutavern T."/>
            <person name="O'Shaughnessy A."/>
            <person name="Dike S."/>
            <person name="Dedhia N."/>
            <person name="Preston R."/>
            <person name="Balija V."/>
            <person name="McCombie W.R."/>
            <person name="Chow T."/>
            <person name="Chen H."/>
            <person name="Chung M."/>
            <person name="Chen C."/>
            <person name="Shaw J."/>
            <person name="Wu H."/>
            <person name="Hsiao K."/>
            <person name="Chao Y."/>
            <person name="Chu M."/>
            <person name="Cheng C."/>
            <person name="Hour A."/>
            <person name="Lee P."/>
            <person name="Lin S."/>
            <person name="Lin Y."/>
            <person name="Liou J."/>
            <person name="Liu S."/>
            <person name="Hsing Y."/>
            <person name="Raghuvanshi S."/>
            <person name="Mohanty A."/>
            <person name="Bharti A.K."/>
            <person name="Gaur A."/>
            <person name="Gupta V."/>
            <person name="Kumar D."/>
            <person name="Ravi V."/>
            <person name="Vij S."/>
            <person name="Kapur A."/>
            <person name="Khurana P."/>
            <person name="Khurana P."/>
            <person name="Khurana J.P."/>
            <person name="Tyagi A.K."/>
            <person name="Gaikwad K."/>
            <person name="Singh A."/>
            <person name="Dalal V."/>
            <person name="Srivastava S."/>
            <person name="Dixit A."/>
            <person name="Pal A.K."/>
            <person name="Ghazi I.A."/>
            <person name="Yadav M."/>
            <person name="Pandit A."/>
            <person name="Bhargava A."/>
            <person name="Sureshbabu K."/>
            <person name="Batra K."/>
            <person name="Sharma T.R."/>
            <person name="Mohapatra T."/>
            <person name="Singh N.K."/>
            <person name="Messing J."/>
            <person name="Nelson A.B."/>
            <person name="Fuks G."/>
            <person name="Kavchok S."/>
            <person name="Keizer G."/>
            <person name="Linton E."/>
            <person name="Llaca V."/>
            <person name="Song R."/>
            <person name="Tanyolac B."/>
            <person name="Young S."/>
            <person name="Ho-Il K."/>
            <person name="Hahn J.H."/>
            <person name="Sangsakoo G."/>
            <person name="Vanavichit A."/>
            <person name="de Mattos Luiz.A.T."/>
            <person name="Zimmer P.D."/>
            <person name="Malone G."/>
            <person name="Dellagostin O."/>
            <person name="de Oliveira A.C."/>
            <person name="Bevan M."/>
            <person name="Bancroft I."/>
            <person name="Minx P."/>
            <person name="Cordum H."/>
            <person name="Wilson R."/>
            <person name="Cheng Z."/>
            <person name="Jin W."/>
            <person name="Jiang J."/>
            <person name="Leong S.A."/>
            <person name="Iwama H."/>
            <person name="Gojobori T."/>
            <person name="Itoh T."/>
            <person name="Niimura Y."/>
            <person name="Fujii Y."/>
            <person name="Habara T."/>
            <person name="Sakai H."/>
            <person name="Sato Y."/>
            <person name="Wilson G."/>
            <person name="Kumar K."/>
            <person name="McCouch S."/>
            <person name="Juretic N."/>
            <person name="Hoen D."/>
            <person name="Wright S."/>
            <person name="Bruskiewich R."/>
            <person name="Bureau T."/>
            <person name="Miyao A."/>
            <person name="Hirochika H."/>
            <person name="Nishikawa T."/>
            <person name="Kadowaki K."/>
            <person name="Sugiura M."/>
            <person name="Burr B."/>
            <person name="Sasaki T."/>
        </authorList>
    </citation>
    <scope>NUCLEOTIDE SEQUENCE [LARGE SCALE GENOMIC DNA]</scope>
    <source>
        <strain evidence="3">cv. Nipponbare</strain>
    </source>
</reference>
<dbReference type="AlphaFoldDB" id="Q7EY50"/>
<gene>
    <name evidence="2" type="primary">OSJNBa0075N02.137</name>
</gene>
<evidence type="ECO:0000313" key="3">
    <source>
        <dbReference type="Proteomes" id="UP000000763"/>
    </source>
</evidence>
<name>Q7EY50_ORYSJ</name>
<dbReference type="EMBL" id="AP005752">
    <property type="protein sequence ID" value="BAC84428.1"/>
    <property type="molecule type" value="Genomic_DNA"/>
</dbReference>
<evidence type="ECO:0000313" key="2">
    <source>
        <dbReference type="EMBL" id="BAC84428.1"/>
    </source>
</evidence>
<reference evidence="3" key="2">
    <citation type="journal article" date="2008" name="Nucleic Acids Res.">
        <title>The rice annotation project database (RAP-DB): 2008 update.</title>
        <authorList>
            <consortium name="The rice annotation project (RAP)"/>
        </authorList>
    </citation>
    <scope>GENOME REANNOTATION</scope>
    <source>
        <strain evidence="3">cv. Nipponbare</strain>
    </source>
</reference>
<evidence type="ECO:0000256" key="1">
    <source>
        <dbReference type="SAM" id="MobiDB-lite"/>
    </source>
</evidence>
<accession>Q7EY50</accession>
<organism evidence="2 3">
    <name type="scientific">Oryza sativa subsp. japonica</name>
    <name type="common">Rice</name>
    <dbReference type="NCBI Taxonomy" id="39947"/>
    <lineage>
        <taxon>Eukaryota</taxon>
        <taxon>Viridiplantae</taxon>
        <taxon>Streptophyta</taxon>
        <taxon>Embryophyta</taxon>
        <taxon>Tracheophyta</taxon>
        <taxon>Spermatophyta</taxon>
        <taxon>Magnoliopsida</taxon>
        <taxon>Liliopsida</taxon>
        <taxon>Poales</taxon>
        <taxon>Poaceae</taxon>
        <taxon>BOP clade</taxon>
        <taxon>Oryzoideae</taxon>
        <taxon>Oryzeae</taxon>
        <taxon>Oryzinae</taxon>
        <taxon>Oryza</taxon>
        <taxon>Oryza sativa</taxon>
    </lineage>
</organism>
<proteinExistence type="predicted"/>
<feature type="compositionally biased region" description="Basic and acidic residues" evidence="1">
    <location>
        <begin position="64"/>
        <end position="87"/>
    </location>
</feature>